<name>A0A1W1VY32_9FIRM</name>
<protein>
    <submittedName>
        <fullName evidence="1">Uncharacterized protein</fullName>
    </submittedName>
</protein>
<dbReference type="AlphaFoldDB" id="A0A1W1VY32"/>
<organism evidence="1 2">
    <name type="scientific">Thermanaeromonas toyohensis ToBE</name>
    <dbReference type="NCBI Taxonomy" id="698762"/>
    <lineage>
        <taxon>Bacteria</taxon>
        <taxon>Bacillati</taxon>
        <taxon>Bacillota</taxon>
        <taxon>Clostridia</taxon>
        <taxon>Neomoorellales</taxon>
        <taxon>Neomoorellaceae</taxon>
        <taxon>Thermanaeromonas</taxon>
    </lineage>
</organism>
<sequence length="112" mass="12681">MRNKVVSFGGKEIRVEEKRIGDLEKLIIELFPTSKGKIANIDLAKELGALDFDILYKKLPVIFPELTKDDIKNAYMSEIEALIEAFVDVNFLGLKKLFKPMLTLAQSGLPQR</sequence>
<dbReference type="Proteomes" id="UP000192569">
    <property type="component" value="Chromosome I"/>
</dbReference>
<gene>
    <name evidence="1" type="ORF">SAMN00808754_1938</name>
</gene>
<dbReference type="EMBL" id="LT838272">
    <property type="protein sequence ID" value="SMB97774.1"/>
    <property type="molecule type" value="Genomic_DNA"/>
</dbReference>
<dbReference type="RefSeq" id="WP_084665521.1">
    <property type="nucleotide sequence ID" value="NZ_LT838272.1"/>
</dbReference>
<accession>A0A1W1VY32</accession>
<evidence type="ECO:0000313" key="2">
    <source>
        <dbReference type="Proteomes" id="UP000192569"/>
    </source>
</evidence>
<dbReference type="OrthoDB" id="1954217at2"/>
<reference evidence="1 2" key="1">
    <citation type="submission" date="2017-04" db="EMBL/GenBank/DDBJ databases">
        <authorList>
            <person name="Afonso C.L."/>
            <person name="Miller P.J."/>
            <person name="Scott M.A."/>
            <person name="Spackman E."/>
            <person name="Goraichik I."/>
            <person name="Dimitrov K.M."/>
            <person name="Suarez D.L."/>
            <person name="Swayne D.E."/>
        </authorList>
    </citation>
    <scope>NUCLEOTIDE SEQUENCE [LARGE SCALE GENOMIC DNA]</scope>
    <source>
        <strain evidence="1 2">ToBE</strain>
    </source>
</reference>
<proteinExistence type="predicted"/>
<evidence type="ECO:0000313" key="1">
    <source>
        <dbReference type="EMBL" id="SMB97774.1"/>
    </source>
</evidence>
<keyword evidence="2" id="KW-1185">Reference proteome</keyword>
<dbReference type="STRING" id="698762.SAMN00808754_1938"/>